<dbReference type="Proteomes" id="UP001286456">
    <property type="component" value="Unassembled WGS sequence"/>
</dbReference>
<evidence type="ECO:0000256" key="1">
    <source>
        <dbReference type="SAM" id="SignalP"/>
    </source>
</evidence>
<accession>A0AAE0IFY9</accession>
<feature type="chain" id="PRO_5042105318" description="Secreted protein" evidence="1">
    <location>
        <begin position="24"/>
        <end position="79"/>
    </location>
</feature>
<evidence type="ECO:0000313" key="3">
    <source>
        <dbReference type="Proteomes" id="UP001286456"/>
    </source>
</evidence>
<name>A0AAE0IFY9_9PEZI</name>
<comment type="caution">
    <text evidence="2">The sequence shown here is derived from an EMBL/GenBank/DDBJ whole genome shotgun (WGS) entry which is preliminary data.</text>
</comment>
<proteinExistence type="predicted"/>
<dbReference type="EMBL" id="JAUEPO010000004">
    <property type="protein sequence ID" value="KAK3324415.1"/>
    <property type="molecule type" value="Genomic_DNA"/>
</dbReference>
<reference evidence="2" key="1">
    <citation type="journal article" date="2023" name="Mol. Phylogenet. Evol.">
        <title>Genome-scale phylogeny and comparative genomics of the fungal order Sordariales.</title>
        <authorList>
            <person name="Hensen N."/>
            <person name="Bonometti L."/>
            <person name="Westerberg I."/>
            <person name="Brannstrom I.O."/>
            <person name="Guillou S."/>
            <person name="Cros-Aarteil S."/>
            <person name="Calhoun S."/>
            <person name="Haridas S."/>
            <person name="Kuo A."/>
            <person name="Mondo S."/>
            <person name="Pangilinan J."/>
            <person name="Riley R."/>
            <person name="LaButti K."/>
            <person name="Andreopoulos B."/>
            <person name="Lipzen A."/>
            <person name="Chen C."/>
            <person name="Yan M."/>
            <person name="Daum C."/>
            <person name="Ng V."/>
            <person name="Clum A."/>
            <person name="Steindorff A."/>
            <person name="Ohm R.A."/>
            <person name="Martin F."/>
            <person name="Silar P."/>
            <person name="Natvig D.O."/>
            <person name="Lalanne C."/>
            <person name="Gautier V."/>
            <person name="Ament-Velasquez S.L."/>
            <person name="Kruys A."/>
            <person name="Hutchinson M.I."/>
            <person name="Powell A.J."/>
            <person name="Barry K."/>
            <person name="Miller A.N."/>
            <person name="Grigoriev I.V."/>
            <person name="Debuchy R."/>
            <person name="Gladieux P."/>
            <person name="Hiltunen Thoren M."/>
            <person name="Johannesson H."/>
        </authorList>
    </citation>
    <scope>NUCLEOTIDE SEQUENCE</scope>
    <source>
        <strain evidence="2">SMH4131-1</strain>
    </source>
</reference>
<evidence type="ECO:0000313" key="2">
    <source>
        <dbReference type="EMBL" id="KAK3324415.1"/>
    </source>
</evidence>
<gene>
    <name evidence="2" type="ORF">B0T19DRAFT_428536</name>
</gene>
<dbReference type="AlphaFoldDB" id="A0AAE0IFY9"/>
<organism evidence="2 3">
    <name type="scientific">Cercophora scortea</name>
    <dbReference type="NCBI Taxonomy" id="314031"/>
    <lineage>
        <taxon>Eukaryota</taxon>
        <taxon>Fungi</taxon>
        <taxon>Dikarya</taxon>
        <taxon>Ascomycota</taxon>
        <taxon>Pezizomycotina</taxon>
        <taxon>Sordariomycetes</taxon>
        <taxon>Sordariomycetidae</taxon>
        <taxon>Sordariales</taxon>
        <taxon>Lasiosphaeriaceae</taxon>
        <taxon>Cercophora</taxon>
    </lineage>
</organism>
<reference evidence="2" key="2">
    <citation type="submission" date="2023-06" db="EMBL/GenBank/DDBJ databases">
        <authorList>
            <consortium name="Lawrence Berkeley National Laboratory"/>
            <person name="Haridas S."/>
            <person name="Hensen N."/>
            <person name="Bonometti L."/>
            <person name="Westerberg I."/>
            <person name="Brannstrom I.O."/>
            <person name="Guillou S."/>
            <person name="Cros-Aarteil S."/>
            <person name="Calhoun S."/>
            <person name="Kuo A."/>
            <person name="Mondo S."/>
            <person name="Pangilinan J."/>
            <person name="Riley R."/>
            <person name="Labutti K."/>
            <person name="Andreopoulos B."/>
            <person name="Lipzen A."/>
            <person name="Chen C."/>
            <person name="Yanf M."/>
            <person name="Daum C."/>
            <person name="Ng V."/>
            <person name="Clum A."/>
            <person name="Steindorff A."/>
            <person name="Ohm R."/>
            <person name="Martin F."/>
            <person name="Silar P."/>
            <person name="Natvig D."/>
            <person name="Lalanne C."/>
            <person name="Gautier V."/>
            <person name="Ament-Velasquez S.L."/>
            <person name="Kruys A."/>
            <person name="Hutchinson M.I."/>
            <person name="Powell A.J."/>
            <person name="Barry K."/>
            <person name="Miller A.N."/>
            <person name="Grigoriev I.V."/>
            <person name="Debuchy R."/>
            <person name="Gladieux P."/>
            <person name="Thoren M.H."/>
            <person name="Johannesson H."/>
        </authorList>
    </citation>
    <scope>NUCLEOTIDE SEQUENCE</scope>
    <source>
        <strain evidence="2">SMH4131-1</strain>
    </source>
</reference>
<keyword evidence="3" id="KW-1185">Reference proteome</keyword>
<evidence type="ECO:0008006" key="4">
    <source>
        <dbReference type="Google" id="ProtNLM"/>
    </source>
</evidence>
<feature type="signal peptide" evidence="1">
    <location>
        <begin position="1"/>
        <end position="23"/>
    </location>
</feature>
<keyword evidence="1" id="KW-0732">Signal</keyword>
<sequence>MVISALSLVVAIAQYCYPPQSAGSPGDPGTLNSLVDMEAITNLAIRRCLAALCVRSVQSVQSFTAGPALPSGLISDRSR</sequence>
<protein>
    <recommendedName>
        <fullName evidence="4">Secreted protein</fullName>
    </recommendedName>
</protein>